<evidence type="ECO:0000259" key="5">
    <source>
        <dbReference type="PROSITE" id="PS50109"/>
    </source>
</evidence>
<evidence type="ECO:0000313" key="8">
    <source>
        <dbReference type="Proteomes" id="UP000680158"/>
    </source>
</evidence>
<evidence type="ECO:0000256" key="4">
    <source>
        <dbReference type="SAM" id="Phobius"/>
    </source>
</evidence>
<feature type="transmembrane region" description="Helical" evidence="4">
    <location>
        <begin position="81"/>
        <end position="99"/>
    </location>
</feature>
<comment type="catalytic activity">
    <reaction evidence="1">
        <text>ATP + protein L-histidine = ADP + protein N-phospho-L-histidine.</text>
        <dbReference type="EC" id="2.7.13.3"/>
    </reaction>
</comment>
<reference evidence="7 8" key="1">
    <citation type="submission" date="2021-04" db="EMBL/GenBank/DDBJ databases">
        <title>novel species isolated from subtropical streams in China.</title>
        <authorList>
            <person name="Lu H."/>
        </authorList>
    </citation>
    <scope>NUCLEOTIDE SEQUENCE [LARGE SCALE GENOMIC DNA]</scope>
    <source>
        <strain evidence="7 8">BYS107W</strain>
    </source>
</reference>
<feature type="domain" description="Histidine kinase" evidence="5">
    <location>
        <begin position="374"/>
        <end position="605"/>
    </location>
</feature>
<dbReference type="PROSITE" id="PS50109">
    <property type="entry name" value="HIS_KIN"/>
    <property type="match status" value="1"/>
</dbReference>
<dbReference type="Gene3D" id="3.30.450.20">
    <property type="entry name" value="PAS domain"/>
    <property type="match status" value="1"/>
</dbReference>
<dbReference type="SMART" id="SM00387">
    <property type="entry name" value="HATPase_c"/>
    <property type="match status" value="1"/>
</dbReference>
<dbReference type="InterPro" id="IPR036890">
    <property type="entry name" value="HATPase_C_sf"/>
</dbReference>
<dbReference type="SUPFAM" id="SSF55785">
    <property type="entry name" value="PYP-like sensor domain (PAS domain)"/>
    <property type="match status" value="1"/>
</dbReference>
<evidence type="ECO:0000256" key="3">
    <source>
        <dbReference type="ARBA" id="ARBA00022553"/>
    </source>
</evidence>
<dbReference type="RefSeq" id="WP_212684239.1">
    <property type="nucleotide sequence ID" value="NZ_JAGSPM010000005.1"/>
</dbReference>
<feature type="transmembrane region" description="Helical" evidence="4">
    <location>
        <begin position="128"/>
        <end position="146"/>
    </location>
</feature>
<dbReference type="InterPro" id="IPR003594">
    <property type="entry name" value="HATPase_dom"/>
</dbReference>
<dbReference type="PANTHER" id="PTHR43065">
    <property type="entry name" value="SENSOR HISTIDINE KINASE"/>
    <property type="match status" value="1"/>
</dbReference>
<dbReference type="Pfam" id="PF02518">
    <property type="entry name" value="HATPase_c"/>
    <property type="match status" value="1"/>
</dbReference>
<dbReference type="NCBIfam" id="TIGR00229">
    <property type="entry name" value="sensory_box"/>
    <property type="match status" value="1"/>
</dbReference>
<dbReference type="InterPro" id="IPR036097">
    <property type="entry name" value="HisK_dim/P_sf"/>
</dbReference>
<evidence type="ECO:0000256" key="1">
    <source>
        <dbReference type="ARBA" id="ARBA00000085"/>
    </source>
</evidence>
<feature type="transmembrane region" description="Helical" evidence="4">
    <location>
        <begin position="158"/>
        <end position="183"/>
    </location>
</feature>
<comment type="caution">
    <text evidence="7">The sequence shown here is derived from an EMBL/GenBank/DDBJ whole genome shotgun (WGS) entry which is preliminary data.</text>
</comment>
<dbReference type="AlphaFoldDB" id="A0A941DF60"/>
<keyword evidence="8" id="KW-1185">Reference proteome</keyword>
<evidence type="ECO:0000256" key="2">
    <source>
        <dbReference type="ARBA" id="ARBA00012438"/>
    </source>
</evidence>
<keyword evidence="3" id="KW-0597">Phosphoprotein</keyword>
<dbReference type="PRINTS" id="PR00344">
    <property type="entry name" value="BCTRLSENSOR"/>
</dbReference>
<dbReference type="InterPro" id="IPR003661">
    <property type="entry name" value="HisK_dim/P_dom"/>
</dbReference>
<gene>
    <name evidence="7" type="ORF">KDM92_10185</name>
</gene>
<dbReference type="InterPro" id="IPR000014">
    <property type="entry name" value="PAS"/>
</dbReference>
<proteinExistence type="predicted"/>
<dbReference type="Proteomes" id="UP000680158">
    <property type="component" value="Unassembled WGS sequence"/>
</dbReference>
<feature type="domain" description="PAS" evidence="6">
    <location>
        <begin position="207"/>
        <end position="268"/>
    </location>
</feature>
<evidence type="ECO:0000313" key="7">
    <source>
        <dbReference type="EMBL" id="MBR7746951.1"/>
    </source>
</evidence>
<organism evidence="7 8">
    <name type="scientific">Undibacterium baiyunense</name>
    <dbReference type="NCBI Taxonomy" id="2828731"/>
    <lineage>
        <taxon>Bacteria</taxon>
        <taxon>Pseudomonadati</taxon>
        <taxon>Pseudomonadota</taxon>
        <taxon>Betaproteobacteria</taxon>
        <taxon>Burkholderiales</taxon>
        <taxon>Oxalobacteraceae</taxon>
        <taxon>Undibacterium</taxon>
    </lineage>
</organism>
<dbReference type="EMBL" id="JAGSPM010000005">
    <property type="protein sequence ID" value="MBR7746951.1"/>
    <property type="molecule type" value="Genomic_DNA"/>
</dbReference>
<name>A0A941DF60_9BURK</name>
<sequence>MHANIDPVDVVHAQEGRDRIQINEVGIQLLYGIAITAFFACVAAFFANLYFGKGIGNWGAIAGTVISALVVHFLRRKRVKFALMMILWGFALIPIVFGFRTFGFNAPGIVCVPISIMAASWALSVRHAIAMTASACLACVAYYLFIQYGVIVPVQPDLLARLLILIGVLIIALLLGLVGVWALRHEFTRVHELAASLDLKAQELSRSEASFSALFLSNPLPSISGNIDGQLIDVNHAFISDFGYTREQLLHQSINSLRIFESEDQRKIIARQTLGKGVIGYPVMMRLASGELRNFLVSTATFELSGGWRFVASFLDQTDRLAAEQAQHVLNVELEQRVETRTTELSEALQSLKRTQSELVQSEKLASLGSTVAGIAHELNTPVGNALMVASALQDQREQFEAGLDGGLSRSHLNQFLSHLHDSADILNRNLSRTADLINSFKQVAVDQTSEQRRRFSLHEVAREVVVTLSPTLRKTSHQFINQVLEGILLDSFPGPLEQVLMNLTNNALRHGFEGRQNGRILLQADLLPENWVRILFQDDGVGISEQNLQKIFDPFFTTKLGQGGSGLGLSIAYNIVTAMLGGRIEVTSELGKGTTFTIEIPLTASVEPAVNSAS</sequence>
<dbReference type="InterPro" id="IPR004358">
    <property type="entry name" value="Sig_transdc_His_kin-like_C"/>
</dbReference>
<protein>
    <recommendedName>
        <fullName evidence="2">histidine kinase</fullName>
        <ecNumber evidence="2">2.7.13.3</ecNumber>
    </recommendedName>
</protein>
<evidence type="ECO:0000259" key="6">
    <source>
        <dbReference type="PROSITE" id="PS50112"/>
    </source>
</evidence>
<accession>A0A941DF60</accession>
<dbReference type="GO" id="GO:0000155">
    <property type="term" value="F:phosphorelay sensor kinase activity"/>
    <property type="evidence" value="ECO:0007669"/>
    <property type="project" value="InterPro"/>
</dbReference>
<dbReference type="SUPFAM" id="SSF55874">
    <property type="entry name" value="ATPase domain of HSP90 chaperone/DNA topoisomerase II/histidine kinase"/>
    <property type="match status" value="1"/>
</dbReference>
<dbReference type="InterPro" id="IPR035965">
    <property type="entry name" value="PAS-like_dom_sf"/>
</dbReference>
<dbReference type="CDD" id="cd00082">
    <property type="entry name" value="HisKA"/>
    <property type="match status" value="1"/>
</dbReference>
<dbReference type="EC" id="2.7.13.3" evidence="2"/>
<keyword evidence="4" id="KW-1133">Transmembrane helix</keyword>
<dbReference type="PROSITE" id="PS50112">
    <property type="entry name" value="PAS"/>
    <property type="match status" value="1"/>
</dbReference>
<dbReference type="PANTHER" id="PTHR43065:SF42">
    <property type="entry name" value="TWO-COMPONENT SENSOR PPRA"/>
    <property type="match status" value="1"/>
</dbReference>
<feature type="transmembrane region" description="Helical" evidence="4">
    <location>
        <begin position="55"/>
        <end position="74"/>
    </location>
</feature>
<keyword evidence="4" id="KW-0812">Transmembrane</keyword>
<dbReference type="InterPro" id="IPR005467">
    <property type="entry name" value="His_kinase_dom"/>
</dbReference>
<feature type="transmembrane region" description="Helical" evidence="4">
    <location>
        <begin position="29"/>
        <end position="49"/>
    </location>
</feature>
<dbReference type="Gene3D" id="3.30.565.10">
    <property type="entry name" value="Histidine kinase-like ATPase, C-terminal domain"/>
    <property type="match status" value="1"/>
</dbReference>
<dbReference type="Gene3D" id="1.10.287.130">
    <property type="match status" value="1"/>
</dbReference>
<dbReference type="SUPFAM" id="SSF47384">
    <property type="entry name" value="Homodimeric domain of signal transducing histidine kinase"/>
    <property type="match status" value="1"/>
</dbReference>
<keyword evidence="4" id="KW-0472">Membrane</keyword>